<accession>A0A6C0IRW9</accession>
<organism evidence="2">
    <name type="scientific">viral metagenome</name>
    <dbReference type="NCBI Taxonomy" id="1070528"/>
    <lineage>
        <taxon>unclassified sequences</taxon>
        <taxon>metagenomes</taxon>
        <taxon>organismal metagenomes</taxon>
    </lineage>
</organism>
<dbReference type="AlphaFoldDB" id="A0A6C0IRW9"/>
<proteinExistence type="predicted"/>
<evidence type="ECO:0000256" key="1">
    <source>
        <dbReference type="SAM" id="Phobius"/>
    </source>
</evidence>
<protein>
    <submittedName>
        <fullName evidence="2">Uncharacterized protein</fullName>
    </submittedName>
</protein>
<keyword evidence="1" id="KW-0472">Membrane</keyword>
<reference evidence="2" key="1">
    <citation type="journal article" date="2020" name="Nature">
        <title>Giant virus diversity and host interactions through global metagenomics.</title>
        <authorList>
            <person name="Schulz F."/>
            <person name="Roux S."/>
            <person name="Paez-Espino D."/>
            <person name="Jungbluth S."/>
            <person name="Walsh D.A."/>
            <person name="Denef V.J."/>
            <person name="McMahon K.D."/>
            <person name="Konstantinidis K.T."/>
            <person name="Eloe-Fadrosh E.A."/>
            <person name="Kyrpides N.C."/>
            <person name="Woyke T."/>
        </authorList>
    </citation>
    <scope>NUCLEOTIDE SEQUENCE</scope>
    <source>
        <strain evidence="2">GVMAG-M-3300024301-20</strain>
    </source>
</reference>
<sequence>MNTKLYMLKCFVLGTSLGTGINLLVYGIWSYNNKEQKLVKT</sequence>
<keyword evidence="1" id="KW-1133">Transmembrane helix</keyword>
<keyword evidence="1" id="KW-0812">Transmembrane</keyword>
<name>A0A6C0IRW9_9ZZZZ</name>
<evidence type="ECO:0000313" key="2">
    <source>
        <dbReference type="EMBL" id="QHT95958.1"/>
    </source>
</evidence>
<dbReference type="EMBL" id="MN740248">
    <property type="protein sequence ID" value="QHT95958.1"/>
    <property type="molecule type" value="Genomic_DNA"/>
</dbReference>
<feature type="transmembrane region" description="Helical" evidence="1">
    <location>
        <begin position="6"/>
        <end position="29"/>
    </location>
</feature>